<sequence length="51" mass="5433">VPDGNVPVDSVFSFQLKIYGDVFIDGKSTVVAQGYFGGEVLNCPAPGSRRE</sequence>
<comment type="caution">
    <text evidence="1">The sequence shown here is derived from an EMBL/GenBank/DDBJ whole genome shotgun (WGS) entry which is preliminary data.</text>
</comment>
<protein>
    <submittedName>
        <fullName evidence="1">Uncharacterized protein</fullName>
    </submittedName>
</protein>
<name>X1VMM6_9ZZZZ</name>
<accession>X1VMM6</accession>
<feature type="non-terminal residue" evidence="1">
    <location>
        <position position="1"/>
    </location>
</feature>
<organism evidence="1">
    <name type="scientific">marine sediment metagenome</name>
    <dbReference type="NCBI Taxonomy" id="412755"/>
    <lineage>
        <taxon>unclassified sequences</taxon>
        <taxon>metagenomes</taxon>
        <taxon>ecological metagenomes</taxon>
    </lineage>
</organism>
<proteinExistence type="predicted"/>
<dbReference type="EMBL" id="BARW01040338">
    <property type="protein sequence ID" value="GAJ17336.1"/>
    <property type="molecule type" value="Genomic_DNA"/>
</dbReference>
<reference evidence="1" key="1">
    <citation type="journal article" date="2014" name="Front. Microbiol.">
        <title>High frequency of phylogenetically diverse reductive dehalogenase-homologous genes in deep subseafloor sedimentary metagenomes.</title>
        <authorList>
            <person name="Kawai M."/>
            <person name="Futagami T."/>
            <person name="Toyoda A."/>
            <person name="Takaki Y."/>
            <person name="Nishi S."/>
            <person name="Hori S."/>
            <person name="Arai W."/>
            <person name="Tsubouchi T."/>
            <person name="Morono Y."/>
            <person name="Uchiyama I."/>
            <person name="Ito T."/>
            <person name="Fujiyama A."/>
            <person name="Inagaki F."/>
            <person name="Takami H."/>
        </authorList>
    </citation>
    <scope>NUCLEOTIDE SEQUENCE</scope>
    <source>
        <strain evidence="1">Expedition CK06-06</strain>
    </source>
</reference>
<dbReference type="AlphaFoldDB" id="X1VMM6"/>
<gene>
    <name evidence="1" type="ORF">S12H4_61004</name>
</gene>
<evidence type="ECO:0000313" key="1">
    <source>
        <dbReference type="EMBL" id="GAJ17336.1"/>
    </source>
</evidence>